<dbReference type="EMBL" id="BSOH01000023">
    <property type="protein sequence ID" value="GLR19016.1"/>
    <property type="molecule type" value="Genomic_DNA"/>
</dbReference>
<dbReference type="InterPro" id="IPR011004">
    <property type="entry name" value="Trimer_LpxA-like_sf"/>
</dbReference>
<protein>
    <recommendedName>
        <fullName evidence="3">Acyltransferase</fullName>
    </recommendedName>
</protein>
<reference evidence="1" key="1">
    <citation type="journal article" date="2014" name="Int. J. Syst. Evol. Microbiol.">
        <title>Complete genome sequence of Corynebacterium casei LMG S-19264T (=DSM 44701T), isolated from a smear-ripened cheese.</title>
        <authorList>
            <consortium name="US DOE Joint Genome Institute (JGI-PGF)"/>
            <person name="Walter F."/>
            <person name="Albersmeier A."/>
            <person name="Kalinowski J."/>
            <person name="Ruckert C."/>
        </authorList>
    </citation>
    <scope>NUCLEOTIDE SEQUENCE</scope>
    <source>
        <strain evidence="1">NBRC 108769</strain>
    </source>
</reference>
<dbReference type="InterPro" id="IPR051159">
    <property type="entry name" value="Hexapeptide_acetyltransf"/>
</dbReference>
<dbReference type="Pfam" id="PF00132">
    <property type="entry name" value="Hexapep"/>
    <property type="match status" value="1"/>
</dbReference>
<evidence type="ECO:0008006" key="3">
    <source>
        <dbReference type="Google" id="ProtNLM"/>
    </source>
</evidence>
<dbReference type="SUPFAM" id="SSF51161">
    <property type="entry name" value="Trimeric LpxA-like enzymes"/>
    <property type="match status" value="1"/>
</dbReference>
<proteinExistence type="predicted"/>
<comment type="caution">
    <text evidence="1">The sequence shown here is derived from an EMBL/GenBank/DDBJ whole genome shotgun (WGS) entry which is preliminary data.</text>
</comment>
<evidence type="ECO:0000313" key="1">
    <source>
        <dbReference type="EMBL" id="GLR19016.1"/>
    </source>
</evidence>
<organism evidence="1 2">
    <name type="scientific">Portibacter lacus</name>
    <dbReference type="NCBI Taxonomy" id="1099794"/>
    <lineage>
        <taxon>Bacteria</taxon>
        <taxon>Pseudomonadati</taxon>
        <taxon>Bacteroidota</taxon>
        <taxon>Saprospiria</taxon>
        <taxon>Saprospirales</taxon>
        <taxon>Haliscomenobacteraceae</taxon>
        <taxon>Portibacter</taxon>
    </lineage>
</organism>
<gene>
    <name evidence="1" type="ORF">GCM10007940_36320</name>
</gene>
<dbReference type="AlphaFoldDB" id="A0AA37WEQ2"/>
<dbReference type="InterPro" id="IPR001451">
    <property type="entry name" value="Hexapep"/>
</dbReference>
<dbReference type="CDD" id="cd04647">
    <property type="entry name" value="LbH_MAT_like"/>
    <property type="match status" value="1"/>
</dbReference>
<sequence length="181" mass="19642">MRDFLKYIKGQFDSSYKARKYLINKYPDLVIEENVQFKGPLDNLVLGKSCIFQRNSVVHLGGMQWCNNKGKLEIGNNAVISPNVVIYAAGAEVKIGNDFDCGPGVIISASKTSIENSQAHDFKSIFIGDNVTLYSNVVISPGAKIGNHCVVGANSVVNSKISDHSLAIGNPAVVVKENIRK</sequence>
<dbReference type="Proteomes" id="UP001156666">
    <property type="component" value="Unassembled WGS sequence"/>
</dbReference>
<dbReference type="PANTHER" id="PTHR23416">
    <property type="entry name" value="SIALIC ACID SYNTHASE-RELATED"/>
    <property type="match status" value="1"/>
</dbReference>
<keyword evidence="2" id="KW-1185">Reference proteome</keyword>
<evidence type="ECO:0000313" key="2">
    <source>
        <dbReference type="Proteomes" id="UP001156666"/>
    </source>
</evidence>
<accession>A0AA37WEQ2</accession>
<name>A0AA37WEQ2_9BACT</name>
<dbReference type="Gene3D" id="2.160.10.10">
    <property type="entry name" value="Hexapeptide repeat proteins"/>
    <property type="match status" value="1"/>
</dbReference>
<reference evidence="1" key="2">
    <citation type="submission" date="2023-01" db="EMBL/GenBank/DDBJ databases">
        <title>Draft genome sequence of Portibacter lacus strain NBRC 108769.</title>
        <authorList>
            <person name="Sun Q."/>
            <person name="Mori K."/>
        </authorList>
    </citation>
    <scope>NUCLEOTIDE SEQUENCE</scope>
    <source>
        <strain evidence="1">NBRC 108769</strain>
    </source>
</reference>